<feature type="signal peptide" evidence="1">
    <location>
        <begin position="1"/>
        <end position="20"/>
    </location>
</feature>
<dbReference type="Proteomes" id="UP000256779">
    <property type="component" value="Unassembled WGS sequence"/>
</dbReference>
<comment type="caution">
    <text evidence="2">The sequence shown here is derived from an EMBL/GenBank/DDBJ whole genome shotgun (WGS) entry which is preliminary data.</text>
</comment>
<gene>
    <name evidence="2" type="ORF">C7460_12248</name>
</gene>
<name>A0A3D9KZU9_MARFU</name>
<reference evidence="2 3" key="1">
    <citation type="submission" date="2018-07" db="EMBL/GenBank/DDBJ databases">
        <title>Genomic Encyclopedia of Type Strains, Phase IV (KMG-IV): sequencing the most valuable type-strain genomes for metagenomic binning, comparative biology and taxonomic classification.</title>
        <authorList>
            <person name="Goeker M."/>
        </authorList>
    </citation>
    <scope>NUCLEOTIDE SEQUENCE [LARGE SCALE GENOMIC DNA]</scope>
    <source>
        <strain evidence="2 3">DSM 4134</strain>
    </source>
</reference>
<keyword evidence="1" id="KW-0732">Signal</keyword>
<dbReference type="EMBL" id="QREG01000022">
    <property type="protein sequence ID" value="RED94107.1"/>
    <property type="molecule type" value="Genomic_DNA"/>
</dbReference>
<proteinExistence type="predicted"/>
<dbReference type="AlphaFoldDB" id="A0A3D9KZU9"/>
<feature type="chain" id="PRO_5017778683" evidence="1">
    <location>
        <begin position="21"/>
        <end position="369"/>
    </location>
</feature>
<evidence type="ECO:0000313" key="3">
    <source>
        <dbReference type="Proteomes" id="UP000256779"/>
    </source>
</evidence>
<dbReference type="OrthoDB" id="960751at2"/>
<accession>A0A3D9KZU9</accession>
<protein>
    <submittedName>
        <fullName evidence="2">Uncharacterized protein</fullName>
    </submittedName>
</protein>
<evidence type="ECO:0000313" key="2">
    <source>
        <dbReference type="EMBL" id="RED94107.1"/>
    </source>
</evidence>
<organism evidence="2 3">
    <name type="scientific">Marinoscillum furvescens DSM 4134</name>
    <dbReference type="NCBI Taxonomy" id="1122208"/>
    <lineage>
        <taxon>Bacteria</taxon>
        <taxon>Pseudomonadati</taxon>
        <taxon>Bacteroidota</taxon>
        <taxon>Cytophagia</taxon>
        <taxon>Cytophagales</taxon>
        <taxon>Reichenbachiellaceae</taxon>
        <taxon>Marinoscillum</taxon>
    </lineage>
</organism>
<keyword evidence="3" id="KW-1185">Reference proteome</keyword>
<sequence length="369" mass="42746">MHLKYTVFLACFLFGMLSHAQQTDMLEVGSPKFVQLTDQLPENLTSERSIVIVSVPSVKQGRFEMRGDWKKLARTAHKTLRKIGVDPIAYLYKDDVNAGPEVQDAYKRLFDQRMVQNLIYLKQEGDEYTGTYHLTVTPFDKEEYVKNGQQGWKESDQSLSTVMLRLGRQVLRQEIERSNFIIPEGPEFLGDLVAFSGTRLQNYPTRIQSLTLAVVPFEKIPVRDDVDPELNADINAYNQEVERKNARLEEILTKHYPYKWELVEETDSDALYEQGYQYALLRLSSTGRSVKNILNYPTSAAETHYMTHTYNLEHESDLVQIPVNASVTKYYIKQTALKDLHVGKVWDADATWEQALQNFLFNLWQELEQ</sequence>
<evidence type="ECO:0000256" key="1">
    <source>
        <dbReference type="SAM" id="SignalP"/>
    </source>
</evidence>